<keyword evidence="4" id="KW-0862">Zinc</keyword>
<feature type="domain" description="Metallo-beta-lactamase" evidence="5">
    <location>
        <begin position="39"/>
        <end position="222"/>
    </location>
</feature>
<dbReference type="InterPro" id="IPR001279">
    <property type="entry name" value="Metallo-B-lactamas"/>
</dbReference>
<dbReference type="InterPro" id="IPR036866">
    <property type="entry name" value="RibonucZ/Hydroxyglut_hydro"/>
</dbReference>
<dbReference type="KEGG" id="csr:Cspa_c23660"/>
<dbReference type="PANTHER" id="PTHR46233:SF3">
    <property type="entry name" value="HYDROXYACYLGLUTATHIONE HYDROLASE GLOC"/>
    <property type="match status" value="1"/>
</dbReference>
<dbReference type="Pfam" id="PF00753">
    <property type="entry name" value="Lactamase_B"/>
    <property type="match status" value="1"/>
</dbReference>
<proteinExistence type="predicted"/>
<dbReference type="STRING" id="36745.CLSAP_21780"/>
<dbReference type="EMBL" id="CP004121">
    <property type="protein sequence ID" value="AGF56131.1"/>
    <property type="molecule type" value="Genomic_DNA"/>
</dbReference>
<evidence type="ECO:0000313" key="6">
    <source>
        <dbReference type="EMBL" id="AGF56131.1"/>
    </source>
</evidence>
<dbReference type="eggNOG" id="COG0491">
    <property type="taxonomic scope" value="Bacteria"/>
</dbReference>
<keyword evidence="7" id="KW-1185">Reference proteome</keyword>
<reference evidence="6 7" key="1">
    <citation type="submission" date="2013-02" db="EMBL/GenBank/DDBJ databases">
        <title>Genome sequence of Clostridium saccharoperbutylacetonicum N1-4(HMT).</title>
        <authorList>
            <person name="Poehlein A."/>
            <person name="Daniel R."/>
        </authorList>
    </citation>
    <scope>NUCLEOTIDE SEQUENCE [LARGE SCALE GENOMIC DNA]</scope>
    <source>
        <strain evidence="7">N1-4(HMT)</strain>
    </source>
</reference>
<keyword evidence="3 6" id="KW-0378">Hydrolase</keyword>
<dbReference type="Proteomes" id="UP000011728">
    <property type="component" value="Chromosome"/>
</dbReference>
<dbReference type="SUPFAM" id="SSF56281">
    <property type="entry name" value="Metallo-hydrolase/oxidoreductase"/>
    <property type="match status" value="1"/>
</dbReference>
<comment type="cofactor">
    <cofactor evidence="1">
        <name>Zn(2+)</name>
        <dbReference type="ChEBI" id="CHEBI:29105"/>
    </cofactor>
</comment>
<evidence type="ECO:0000313" key="7">
    <source>
        <dbReference type="Proteomes" id="UP000011728"/>
    </source>
</evidence>
<dbReference type="AlphaFoldDB" id="M1MN21"/>
<dbReference type="PANTHER" id="PTHR46233">
    <property type="entry name" value="HYDROXYACYLGLUTATHIONE HYDROLASE GLOC"/>
    <property type="match status" value="1"/>
</dbReference>
<dbReference type="InterPro" id="IPR051453">
    <property type="entry name" value="MBL_Glyoxalase_II"/>
</dbReference>
<dbReference type="SMART" id="SM00849">
    <property type="entry name" value="Lactamase_B"/>
    <property type="match status" value="1"/>
</dbReference>
<dbReference type="Gene3D" id="3.60.15.10">
    <property type="entry name" value="Ribonuclease Z/Hydroxyacylglutathione hydrolase-like"/>
    <property type="match status" value="1"/>
</dbReference>
<dbReference type="PATRIC" id="fig|931276.5.peg.2370"/>
<sequence length="271" mass="31185">MSRQEKPIITMETIKAIEDMSYFTHALIFDDLLIVAQKETNCFVLKTTKGLIIIDAIWPCEEAFNAIISAIKEVGWKPEEIKKLVLTHGHVDHTGCGKWIVNAFHAKTYLSKRDDIFWEKEPAKKNRPETWKDYNIDVYVKDGDIITLGDKTIYVYETPGHTPGGLSFIFNVTENNNIYQAALWGGSNPPRSLPDIITYMKSLDYFMEQAENKNVEIALSNHTGVDNGMERIAYSQKRMSYMPNIYLIGQSGFRKYCQVFRNLCYEKLESI</sequence>
<organism evidence="6 7">
    <name type="scientific">Clostridium saccharoperbutylacetonicum N1-4(HMT)</name>
    <dbReference type="NCBI Taxonomy" id="931276"/>
    <lineage>
        <taxon>Bacteria</taxon>
        <taxon>Bacillati</taxon>
        <taxon>Bacillota</taxon>
        <taxon>Clostridia</taxon>
        <taxon>Eubacteriales</taxon>
        <taxon>Clostridiaceae</taxon>
        <taxon>Clostridium</taxon>
    </lineage>
</organism>
<gene>
    <name evidence="6" type="ORF">Cspa_c23660</name>
</gene>
<dbReference type="GO" id="GO:0016787">
    <property type="term" value="F:hydrolase activity"/>
    <property type="evidence" value="ECO:0007669"/>
    <property type="project" value="UniProtKB-KW"/>
</dbReference>
<name>M1MN21_9CLOT</name>
<accession>M1MN21</accession>
<evidence type="ECO:0000256" key="4">
    <source>
        <dbReference type="ARBA" id="ARBA00022833"/>
    </source>
</evidence>
<evidence type="ECO:0000256" key="2">
    <source>
        <dbReference type="ARBA" id="ARBA00022723"/>
    </source>
</evidence>
<dbReference type="RefSeq" id="WP_015392450.1">
    <property type="nucleotide sequence ID" value="NC_020291.1"/>
</dbReference>
<evidence type="ECO:0000259" key="5">
    <source>
        <dbReference type="SMART" id="SM00849"/>
    </source>
</evidence>
<evidence type="ECO:0000256" key="3">
    <source>
        <dbReference type="ARBA" id="ARBA00022801"/>
    </source>
</evidence>
<evidence type="ECO:0000256" key="1">
    <source>
        <dbReference type="ARBA" id="ARBA00001947"/>
    </source>
</evidence>
<dbReference type="OrthoDB" id="9802248at2"/>
<dbReference type="HOGENOM" id="CLU_066441_0_1_9"/>
<dbReference type="GO" id="GO:0046872">
    <property type="term" value="F:metal ion binding"/>
    <property type="evidence" value="ECO:0007669"/>
    <property type="project" value="UniProtKB-KW"/>
</dbReference>
<protein>
    <submittedName>
        <fullName evidence="6">Zn-dependent hydrolase, including glyoxylase</fullName>
    </submittedName>
</protein>
<keyword evidence="2" id="KW-0479">Metal-binding</keyword>